<dbReference type="AlphaFoldDB" id="A0A316TFX5"/>
<feature type="chain" id="PRO_5016282332" description="ARB-07466-like C-terminal domain-containing protein" evidence="1">
    <location>
        <begin position="31"/>
        <end position="193"/>
    </location>
</feature>
<evidence type="ECO:0000256" key="1">
    <source>
        <dbReference type="SAM" id="SignalP"/>
    </source>
</evidence>
<name>A0A316TFX5_9ACTN</name>
<comment type="caution">
    <text evidence="3">The sequence shown here is derived from an EMBL/GenBank/DDBJ whole genome shotgun (WGS) entry which is preliminary data.</text>
</comment>
<evidence type="ECO:0000313" key="3">
    <source>
        <dbReference type="EMBL" id="PWN02045.1"/>
    </source>
</evidence>
<gene>
    <name evidence="3" type="ORF">DJ010_16080</name>
</gene>
<dbReference type="EMBL" id="QGDD01000007">
    <property type="protein sequence ID" value="PWN02045.1"/>
    <property type="molecule type" value="Genomic_DNA"/>
</dbReference>
<reference evidence="3 4" key="1">
    <citation type="submission" date="2018-05" db="EMBL/GenBank/DDBJ databases">
        <title>Nocardioides silvaticus genome.</title>
        <authorList>
            <person name="Li C."/>
            <person name="Wang G."/>
        </authorList>
    </citation>
    <scope>NUCLEOTIDE SEQUENCE [LARGE SCALE GENOMIC DNA]</scope>
    <source>
        <strain evidence="3 4">CCTCC AB 2018079</strain>
    </source>
</reference>
<protein>
    <recommendedName>
        <fullName evidence="2">ARB-07466-like C-terminal domain-containing protein</fullName>
    </recommendedName>
</protein>
<keyword evidence="4" id="KW-1185">Reference proteome</keyword>
<proteinExistence type="predicted"/>
<feature type="signal peptide" evidence="1">
    <location>
        <begin position="1"/>
        <end position="30"/>
    </location>
</feature>
<sequence length="193" mass="21688">MGRLMNVRRLHAPLLTLVTVLAVGLGPAAAGPAPIEDYPSYQPASRCAAKSKPGTVALGRWVVRKYGGGFGGVLRRCHGRGSSEHNEGRAFDWTVSVTNRADRQRVRALLDDLFATDRAGNEHARARRMGIMYVIWNDEIYSAWDRYDPEPYLSSGCRRVRTCSPTLRHRDHVHISLTRRAARGETTWFSSRR</sequence>
<dbReference type="Pfam" id="PF26571">
    <property type="entry name" value="VldE"/>
    <property type="match status" value="1"/>
</dbReference>
<keyword evidence="1" id="KW-0732">Signal</keyword>
<dbReference type="Proteomes" id="UP000245507">
    <property type="component" value="Unassembled WGS sequence"/>
</dbReference>
<feature type="domain" description="ARB-07466-like C-terminal" evidence="2">
    <location>
        <begin position="49"/>
        <end position="144"/>
    </location>
</feature>
<evidence type="ECO:0000259" key="2">
    <source>
        <dbReference type="Pfam" id="PF26571"/>
    </source>
</evidence>
<dbReference type="InterPro" id="IPR058593">
    <property type="entry name" value="ARB_07466-like_C"/>
</dbReference>
<evidence type="ECO:0000313" key="4">
    <source>
        <dbReference type="Proteomes" id="UP000245507"/>
    </source>
</evidence>
<organism evidence="3 4">
    <name type="scientific">Nocardioides silvaticus</name>
    <dbReference type="NCBI Taxonomy" id="2201891"/>
    <lineage>
        <taxon>Bacteria</taxon>
        <taxon>Bacillati</taxon>
        <taxon>Actinomycetota</taxon>
        <taxon>Actinomycetes</taxon>
        <taxon>Propionibacteriales</taxon>
        <taxon>Nocardioidaceae</taxon>
        <taxon>Nocardioides</taxon>
    </lineage>
</organism>
<accession>A0A316TFX5</accession>